<protein>
    <submittedName>
        <fullName evidence="1">Uncharacterized protein</fullName>
    </submittedName>
</protein>
<sequence length="363" mass="38214">MSLVLRPTRPRRPPRLRRAAGVRRGGLDALLGELRRGGGTPARSVPADQLPGDLTGDGFTWAPADADDRAWWPQGVAALDGGAVLLVGWYEEPAGPWWRRRVPRSRVSVVDASDPLHPRYAHAELVVGARRPLAWLRPLGAVPVHAGGLAVVASPAEGPLLLVADTLFGLRVFALDDLARHDDGDGDGRWVLPQRRSVRAPLLRAGLGAARFRFSFTGAGHLPGAGAVLVSGEYRRAAQRGPGGAPRLVVHHLDPSTGLPHGAPVAVHPDQPPRMQGAALLPPGAPGATPTWVLSASAGHDRCGDLHVGSPGAWTTHRGALPPGCEDLDPADPTDPGSVLWGASEHPGRRWVFPVHLPAPAES</sequence>
<gene>
    <name evidence="1" type="ORF">FMM08_06895</name>
</gene>
<name>A0A5C8ZHY7_9ACTN</name>
<evidence type="ECO:0000313" key="2">
    <source>
        <dbReference type="Proteomes" id="UP000321234"/>
    </source>
</evidence>
<reference evidence="1 2" key="1">
    <citation type="submission" date="2019-07" db="EMBL/GenBank/DDBJ databases">
        <title>Quadrisphaera sp. strain DD2A genome sequencing and assembly.</title>
        <authorList>
            <person name="Kim I."/>
        </authorList>
    </citation>
    <scope>NUCLEOTIDE SEQUENCE [LARGE SCALE GENOMIC DNA]</scope>
    <source>
        <strain evidence="1 2">DD2A</strain>
    </source>
</reference>
<evidence type="ECO:0000313" key="1">
    <source>
        <dbReference type="EMBL" id="TXR57174.1"/>
    </source>
</evidence>
<dbReference type="Proteomes" id="UP000321234">
    <property type="component" value="Unassembled WGS sequence"/>
</dbReference>
<proteinExistence type="predicted"/>
<accession>A0A5C8ZHY7</accession>
<comment type="caution">
    <text evidence="1">The sequence shown here is derived from an EMBL/GenBank/DDBJ whole genome shotgun (WGS) entry which is preliminary data.</text>
</comment>
<keyword evidence="2" id="KW-1185">Reference proteome</keyword>
<organism evidence="1 2">
    <name type="scientific">Quadrisphaera setariae</name>
    <dbReference type="NCBI Taxonomy" id="2593304"/>
    <lineage>
        <taxon>Bacteria</taxon>
        <taxon>Bacillati</taxon>
        <taxon>Actinomycetota</taxon>
        <taxon>Actinomycetes</taxon>
        <taxon>Kineosporiales</taxon>
        <taxon>Kineosporiaceae</taxon>
        <taxon>Quadrisphaera</taxon>
    </lineage>
</organism>
<dbReference type="AlphaFoldDB" id="A0A5C8ZHY7"/>
<dbReference type="RefSeq" id="WP_147925593.1">
    <property type="nucleotide sequence ID" value="NZ_VKAC01000003.1"/>
</dbReference>
<dbReference type="OrthoDB" id="618894at2"/>
<dbReference type="EMBL" id="VKAC01000003">
    <property type="protein sequence ID" value="TXR57174.1"/>
    <property type="molecule type" value="Genomic_DNA"/>
</dbReference>